<reference evidence="1" key="1">
    <citation type="submission" date="2014-09" db="EMBL/GenBank/DDBJ databases">
        <authorList>
            <person name="Magalhaes I.L.F."/>
            <person name="Oliveira U."/>
            <person name="Santos F.R."/>
            <person name="Vidigal T.H.D.A."/>
            <person name="Brescovit A.D."/>
            <person name="Santos A.J."/>
        </authorList>
    </citation>
    <scope>NUCLEOTIDE SEQUENCE</scope>
    <source>
        <tissue evidence="1">Shoot tissue taken approximately 20 cm above the soil surface</tissue>
    </source>
</reference>
<name>A0A0A9GGV8_ARUDO</name>
<sequence length="78" mass="8413">MKTTKEFKTQGQMKIICQKALCRKPFQSRGVPRLHRGKRRRAVSAAAVAGRESGGIWSEAREAETGGVGVGSATVRGK</sequence>
<dbReference type="EMBL" id="GBRH01175257">
    <property type="protein sequence ID" value="JAE22639.1"/>
    <property type="molecule type" value="Transcribed_RNA"/>
</dbReference>
<proteinExistence type="predicted"/>
<reference evidence="1" key="2">
    <citation type="journal article" date="2015" name="Data Brief">
        <title>Shoot transcriptome of the giant reed, Arundo donax.</title>
        <authorList>
            <person name="Barrero R.A."/>
            <person name="Guerrero F.D."/>
            <person name="Moolhuijzen P."/>
            <person name="Goolsby J.A."/>
            <person name="Tidwell J."/>
            <person name="Bellgard S.E."/>
            <person name="Bellgard M.I."/>
        </authorList>
    </citation>
    <scope>NUCLEOTIDE SEQUENCE</scope>
    <source>
        <tissue evidence="1">Shoot tissue taken approximately 20 cm above the soil surface</tissue>
    </source>
</reference>
<accession>A0A0A9GGV8</accession>
<organism evidence="1">
    <name type="scientific">Arundo donax</name>
    <name type="common">Giant reed</name>
    <name type="synonym">Donax arundinaceus</name>
    <dbReference type="NCBI Taxonomy" id="35708"/>
    <lineage>
        <taxon>Eukaryota</taxon>
        <taxon>Viridiplantae</taxon>
        <taxon>Streptophyta</taxon>
        <taxon>Embryophyta</taxon>
        <taxon>Tracheophyta</taxon>
        <taxon>Spermatophyta</taxon>
        <taxon>Magnoliopsida</taxon>
        <taxon>Liliopsida</taxon>
        <taxon>Poales</taxon>
        <taxon>Poaceae</taxon>
        <taxon>PACMAD clade</taxon>
        <taxon>Arundinoideae</taxon>
        <taxon>Arundineae</taxon>
        <taxon>Arundo</taxon>
    </lineage>
</organism>
<evidence type="ECO:0000313" key="1">
    <source>
        <dbReference type="EMBL" id="JAE22639.1"/>
    </source>
</evidence>
<protein>
    <submittedName>
        <fullName evidence="1">Uncharacterized protein</fullName>
    </submittedName>
</protein>
<dbReference type="AlphaFoldDB" id="A0A0A9GGV8"/>